<accession>A0A367FQC8</accession>
<dbReference type="Proteomes" id="UP000253094">
    <property type="component" value="Unassembled WGS sequence"/>
</dbReference>
<comment type="caution">
    <text evidence="3">The sequence shown here is derived from an EMBL/GenBank/DDBJ whole genome shotgun (WGS) entry which is preliminary data.</text>
</comment>
<organism evidence="3 4">
    <name type="scientific">Sphaerisporangium album</name>
    <dbReference type="NCBI Taxonomy" id="509200"/>
    <lineage>
        <taxon>Bacteria</taxon>
        <taxon>Bacillati</taxon>
        <taxon>Actinomycetota</taxon>
        <taxon>Actinomycetes</taxon>
        <taxon>Streptosporangiales</taxon>
        <taxon>Streptosporangiaceae</taxon>
        <taxon>Sphaerisporangium</taxon>
    </lineage>
</organism>
<dbReference type="InterPro" id="IPR002376">
    <property type="entry name" value="Formyl_transf_N"/>
</dbReference>
<dbReference type="PANTHER" id="PTHR11138:SF5">
    <property type="entry name" value="METHIONYL-TRNA FORMYLTRANSFERASE, MITOCHONDRIAL"/>
    <property type="match status" value="1"/>
</dbReference>
<dbReference type="GO" id="GO:0004479">
    <property type="term" value="F:methionyl-tRNA formyltransferase activity"/>
    <property type="evidence" value="ECO:0007669"/>
    <property type="project" value="TreeGrafter"/>
</dbReference>
<dbReference type="CDD" id="cd08369">
    <property type="entry name" value="FMT_core"/>
    <property type="match status" value="1"/>
</dbReference>
<dbReference type="Pfam" id="PF00551">
    <property type="entry name" value="Formyl_trans_N"/>
    <property type="match status" value="1"/>
</dbReference>
<dbReference type="AlphaFoldDB" id="A0A367FQC8"/>
<keyword evidence="4" id="KW-1185">Reference proteome</keyword>
<evidence type="ECO:0000313" key="4">
    <source>
        <dbReference type="Proteomes" id="UP000253094"/>
    </source>
</evidence>
<dbReference type="InterPro" id="IPR011034">
    <property type="entry name" value="Formyl_transferase-like_C_sf"/>
</dbReference>
<name>A0A367FQC8_9ACTN</name>
<keyword evidence="3" id="KW-0808">Transferase</keyword>
<dbReference type="RefSeq" id="WP_114028460.1">
    <property type="nucleotide sequence ID" value="NZ_QOIL01000004.1"/>
</dbReference>
<dbReference type="SUPFAM" id="SSF53328">
    <property type="entry name" value="Formyltransferase"/>
    <property type="match status" value="1"/>
</dbReference>
<dbReference type="InterPro" id="IPR005793">
    <property type="entry name" value="Formyl_trans_C"/>
</dbReference>
<evidence type="ECO:0000259" key="1">
    <source>
        <dbReference type="Pfam" id="PF00551"/>
    </source>
</evidence>
<feature type="domain" description="Formyl transferase N-terminal" evidence="1">
    <location>
        <begin position="28"/>
        <end position="108"/>
    </location>
</feature>
<protein>
    <submittedName>
        <fullName evidence="3">Methionyl-tRNA formyltransferase</fullName>
    </submittedName>
</protein>
<evidence type="ECO:0000313" key="3">
    <source>
        <dbReference type="EMBL" id="RCG31890.1"/>
    </source>
</evidence>
<dbReference type="SUPFAM" id="SSF50486">
    <property type="entry name" value="FMT C-terminal domain-like"/>
    <property type="match status" value="1"/>
</dbReference>
<evidence type="ECO:0000259" key="2">
    <source>
        <dbReference type="Pfam" id="PF02911"/>
    </source>
</evidence>
<dbReference type="InterPro" id="IPR036477">
    <property type="entry name" value="Formyl_transf_N_sf"/>
</dbReference>
<dbReference type="Gene3D" id="3.40.50.12230">
    <property type="match status" value="1"/>
</dbReference>
<dbReference type="GO" id="GO:0005829">
    <property type="term" value="C:cytosol"/>
    <property type="evidence" value="ECO:0007669"/>
    <property type="project" value="TreeGrafter"/>
</dbReference>
<sequence>MGQKVDDVLTVIPPEIDLLLPGDVTGLVSALGGYQVDVAVVCGLSWRLPPLALQTPRLGVINVHASLLPKYRGPAAIQWAIRNGDADIGVTAHWMDERIDTGNIIVQHGGIELPEYVTFEELWPRVTPVIQKLVGEALDRAADGYMGVPQNEDEATYARMMEPAYSYIDWSQPARRIHDQVRTFHYGAGIPGPFAKLGAGWVRVARTDLNPGAGVRVECADGPLWIVEAEPIEPPI</sequence>
<dbReference type="EMBL" id="QOIL01000004">
    <property type="protein sequence ID" value="RCG31890.1"/>
    <property type="molecule type" value="Genomic_DNA"/>
</dbReference>
<feature type="domain" description="Formyl transferase C-terminal" evidence="2">
    <location>
        <begin position="163"/>
        <end position="230"/>
    </location>
</feature>
<dbReference type="OrthoDB" id="9802815at2"/>
<dbReference type="Pfam" id="PF02911">
    <property type="entry name" value="Formyl_trans_C"/>
    <property type="match status" value="1"/>
</dbReference>
<reference evidence="3 4" key="1">
    <citation type="submission" date="2018-06" db="EMBL/GenBank/DDBJ databases">
        <title>Sphaerisporangium craniellae sp. nov., isolated from a marine sponge in the South China Sea.</title>
        <authorList>
            <person name="Li L."/>
        </authorList>
    </citation>
    <scope>NUCLEOTIDE SEQUENCE [LARGE SCALE GENOMIC DNA]</scope>
    <source>
        <strain evidence="3 4">CCTCC AA 208026</strain>
    </source>
</reference>
<gene>
    <name evidence="3" type="ORF">DQ384_09005</name>
</gene>
<proteinExistence type="predicted"/>
<dbReference type="PANTHER" id="PTHR11138">
    <property type="entry name" value="METHIONYL-TRNA FORMYLTRANSFERASE"/>
    <property type="match status" value="1"/>
</dbReference>